<dbReference type="Proteomes" id="UP000603641">
    <property type="component" value="Unassembled WGS sequence"/>
</dbReference>
<dbReference type="Gene3D" id="3.10.20.30">
    <property type="match status" value="1"/>
</dbReference>
<comment type="caution">
    <text evidence="1">The sequence shown here is derived from an EMBL/GenBank/DDBJ whole genome shotgun (WGS) entry which is preliminary data.</text>
</comment>
<dbReference type="InterPro" id="IPR010035">
    <property type="entry name" value="Thi_S"/>
</dbReference>
<keyword evidence="2" id="KW-1185">Reference proteome</keyword>
<dbReference type="PANTHER" id="PTHR34472:SF1">
    <property type="entry name" value="SULFUR CARRIER PROTEIN THIS"/>
    <property type="match status" value="1"/>
</dbReference>
<dbReference type="NCBIfam" id="TIGR01683">
    <property type="entry name" value="thiS"/>
    <property type="match status" value="1"/>
</dbReference>
<dbReference type="InterPro" id="IPR003749">
    <property type="entry name" value="ThiS/MoaD-like"/>
</dbReference>
<dbReference type="InterPro" id="IPR012675">
    <property type="entry name" value="Beta-grasp_dom_sf"/>
</dbReference>
<sequence length="67" mass="7656">MKLMINGEEVMVPNTLQSITDLLKHLNLHDQVVIAEVNEDIIDNQKQRETQIKENDKIELVRFVGGG</sequence>
<organism evidence="1 2">
    <name type="scientific">Fictibacillus norfolkensis</name>
    <dbReference type="NCBI Taxonomy" id="2762233"/>
    <lineage>
        <taxon>Bacteria</taxon>
        <taxon>Bacillati</taxon>
        <taxon>Bacillota</taxon>
        <taxon>Bacilli</taxon>
        <taxon>Bacillales</taxon>
        <taxon>Fictibacillaceae</taxon>
        <taxon>Fictibacillus</taxon>
    </lineage>
</organism>
<accession>A0ABR8SNE9</accession>
<dbReference type="Pfam" id="PF02597">
    <property type="entry name" value="ThiS"/>
    <property type="match status" value="1"/>
</dbReference>
<proteinExistence type="predicted"/>
<dbReference type="InterPro" id="IPR016155">
    <property type="entry name" value="Mopterin_synth/thiamin_S_b"/>
</dbReference>
<evidence type="ECO:0000313" key="1">
    <source>
        <dbReference type="EMBL" id="MBD7965016.1"/>
    </source>
</evidence>
<dbReference type="SUPFAM" id="SSF54285">
    <property type="entry name" value="MoaD/ThiS"/>
    <property type="match status" value="1"/>
</dbReference>
<evidence type="ECO:0000313" key="2">
    <source>
        <dbReference type="Proteomes" id="UP000603641"/>
    </source>
</evidence>
<dbReference type="CDD" id="cd00565">
    <property type="entry name" value="Ubl_ThiS"/>
    <property type="match status" value="1"/>
</dbReference>
<name>A0ABR8SNE9_9BACL</name>
<dbReference type="PANTHER" id="PTHR34472">
    <property type="entry name" value="SULFUR CARRIER PROTEIN THIS"/>
    <property type="match status" value="1"/>
</dbReference>
<dbReference type="EMBL" id="JACSQM010000005">
    <property type="protein sequence ID" value="MBD7965016.1"/>
    <property type="molecule type" value="Genomic_DNA"/>
</dbReference>
<protein>
    <submittedName>
        <fullName evidence="1">Sulfur carrier protein ThiS</fullName>
    </submittedName>
</protein>
<reference evidence="1 2" key="1">
    <citation type="submission" date="2020-08" db="EMBL/GenBank/DDBJ databases">
        <title>A Genomic Blueprint of the Chicken Gut Microbiome.</title>
        <authorList>
            <person name="Gilroy R."/>
            <person name="Ravi A."/>
            <person name="Getino M."/>
            <person name="Pursley I."/>
            <person name="Horton D.L."/>
            <person name="Alikhan N.-F."/>
            <person name="Baker D."/>
            <person name="Gharbi K."/>
            <person name="Hall N."/>
            <person name="Watson M."/>
            <person name="Adriaenssens E.M."/>
            <person name="Foster-Nyarko E."/>
            <person name="Jarju S."/>
            <person name="Secka A."/>
            <person name="Antonio M."/>
            <person name="Oren A."/>
            <person name="Chaudhuri R."/>
            <person name="La Ragione R.M."/>
            <person name="Hildebrand F."/>
            <person name="Pallen M.J."/>
        </authorList>
    </citation>
    <scope>NUCLEOTIDE SEQUENCE [LARGE SCALE GENOMIC DNA]</scope>
    <source>
        <strain evidence="1 2">Sa2CUA10</strain>
    </source>
</reference>
<gene>
    <name evidence="1" type="primary">thiS</name>
    <name evidence="1" type="ORF">H9648_13215</name>
</gene>